<proteinExistence type="predicted"/>
<evidence type="ECO:0000256" key="5">
    <source>
        <dbReference type="SAM" id="Phobius"/>
    </source>
</evidence>
<dbReference type="PANTHER" id="PTHR33507:SF3">
    <property type="entry name" value="INNER MEMBRANE PROTEIN YBBJ"/>
    <property type="match status" value="1"/>
</dbReference>
<protein>
    <submittedName>
        <fullName evidence="7">NfeD family protein</fullName>
    </submittedName>
</protein>
<evidence type="ECO:0000313" key="8">
    <source>
        <dbReference type="Proteomes" id="UP000777784"/>
    </source>
</evidence>
<dbReference type="GO" id="GO:0005886">
    <property type="term" value="C:plasma membrane"/>
    <property type="evidence" value="ECO:0007669"/>
    <property type="project" value="TreeGrafter"/>
</dbReference>
<dbReference type="EMBL" id="JAHJDP010000023">
    <property type="protein sequence ID" value="MBU2690029.1"/>
    <property type="molecule type" value="Genomic_DNA"/>
</dbReference>
<keyword evidence="3 5" id="KW-1133">Transmembrane helix</keyword>
<evidence type="ECO:0000256" key="3">
    <source>
        <dbReference type="ARBA" id="ARBA00022989"/>
    </source>
</evidence>
<gene>
    <name evidence="7" type="ORF">KJ970_03815</name>
</gene>
<sequence>MNWISWAWLILAAILIIGEIFTAGFFLLWFGIAAAAAAVTAFLGGGLVFQWIVFILFSGVLWAGSKRFAKRILKNIENDSVGANRFKGLKGMVIEDIDNKRATGMVRIEREEWRAEGVDEDSIPKGTRVEVVDVSGTHLLVKVLVEQAV</sequence>
<dbReference type="Gene3D" id="2.40.50.140">
    <property type="entry name" value="Nucleic acid-binding proteins"/>
    <property type="match status" value="1"/>
</dbReference>
<evidence type="ECO:0000256" key="4">
    <source>
        <dbReference type="ARBA" id="ARBA00023136"/>
    </source>
</evidence>
<keyword evidence="2 5" id="KW-0812">Transmembrane</keyword>
<feature type="domain" description="NfeD-like C-terminal" evidence="6">
    <location>
        <begin position="87"/>
        <end position="142"/>
    </location>
</feature>
<accession>A0A948RUN9</accession>
<keyword evidence="4 5" id="KW-0472">Membrane</keyword>
<evidence type="ECO:0000313" key="7">
    <source>
        <dbReference type="EMBL" id="MBU2690029.1"/>
    </source>
</evidence>
<feature type="transmembrane region" description="Helical" evidence="5">
    <location>
        <begin position="38"/>
        <end position="64"/>
    </location>
</feature>
<evidence type="ECO:0000259" key="6">
    <source>
        <dbReference type="Pfam" id="PF01957"/>
    </source>
</evidence>
<dbReference type="InterPro" id="IPR052165">
    <property type="entry name" value="Membrane_assoc_protease"/>
</dbReference>
<name>A0A948RUN9_UNCEI</name>
<dbReference type="InterPro" id="IPR012340">
    <property type="entry name" value="NA-bd_OB-fold"/>
</dbReference>
<dbReference type="Proteomes" id="UP000777784">
    <property type="component" value="Unassembled WGS sequence"/>
</dbReference>
<dbReference type="InterPro" id="IPR002810">
    <property type="entry name" value="NfeD-like_C"/>
</dbReference>
<comment type="subcellular location">
    <subcellularLocation>
        <location evidence="1">Membrane</location>
        <topology evidence="1">Multi-pass membrane protein</topology>
    </subcellularLocation>
</comment>
<dbReference type="PANTHER" id="PTHR33507">
    <property type="entry name" value="INNER MEMBRANE PROTEIN YBBJ"/>
    <property type="match status" value="1"/>
</dbReference>
<reference evidence="7" key="1">
    <citation type="submission" date="2021-05" db="EMBL/GenBank/DDBJ databases">
        <title>Energy efficiency and biological interactions define the core microbiome of deep oligotrophic groundwater.</title>
        <authorList>
            <person name="Mehrshad M."/>
            <person name="Lopez-Fernandez M."/>
            <person name="Bell E."/>
            <person name="Bernier-Latmani R."/>
            <person name="Bertilsson S."/>
            <person name="Dopson M."/>
        </authorList>
    </citation>
    <scope>NUCLEOTIDE SEQUENCE</scope>
    <source>
        <strain evidence="7">Modern_marine.mb.64</strain>
    </source>
</reference>
<feature type="transmembrane region" description="Helical" evidence="5">
    <location>
        <begin position="7"/>
        <end position="32"/>
    </location>
</feature>
<organism evidence="7 8">
    <name type="scientific">Eiseniibacteriota bacterium</name>
    <dbReference type="NCBI Taxonomy" id="2212470"/>
    <lineage>
        <taxon>Bacteria</taxon>
        <taxon>Candidatus Eiseniibacteriota</taxon>
    </lineage>
</organism>
<evidence type="ECO:0000256" key="1">
    <source>
        <dbReference type="ARBA" id="ARBA00004141"/>
    </source>
</evidence>
<dbReference type="Pfam" id="PF01957">
    <property type="entry name" value="NfeD"/>
    <property type="match status" value="1"/>
</dbReference>
<comment type="caution">
    <text evidence="7">The sequence shown here is derived from an EMBL/GenBank/DDBJ whole genome shotgun (WGS) entry which is preliminary data.</text>
</comment>
<dbReference type="AlphaFoldDB" id="A0A948RUN9"/>
<dbReference type="SUPFAM" id="SSF141322">
    <property type="entry name" value="NfeD domain-like"/>
    <property type="match status" value="1"/>
</dbReference>
<evidence type="ECO:0000256" key="2">
    <source>
        <dbReference type="ARBA" id="ARBA00022692"/>
    </source>
</evidence>